<name>A0ABR1F0X0_9ASCO</name>
<comment type="caution">
    <text evidence="1">The sequence shown here is derived from an EMBL/GenBank/DDBJ whole genome shotgun (WGS) entry which is preliminary data.</text>
</comment>
<dbReference type="Proteomes" id="UP001498771">
    <property type="component" value="Unassembled WGS sequence"/>
</dbReference>
<evidence type="ECO:0008006" key="3">
    <source>
        <dbReference type="Google" id="ProtNLM"/>
    </source>
</evidence>
<sequence>MSFRTRLSSGIIRTARTQLNSPLRHPRPLPYTASFHTTPSLLEKILNQAKPIEHSKGGAIQDFDMLQDLPRPPMSIDTVVGDLGFKLSTGDMFDCRDGTVGCLIIDGEVLEWDFGPYVEGLDAGIVSLKKEGLGVLEVVFPRPELLLVGLGGKSRILSEATRNMLMGMGYKIEVTDTINAASNFELLATERPRQVMVLLLPPGI</sequence>
<protein>
    <recommendedName>
        <fullName evidence="3">NADH dehydrogenase [ubiquinone] 1 alpha subcomplex assembly factor 3</fullName>
    </recommendedName>
</protein>
<dbReference type="GeneID" id="90038826"/>
<dbReference type="InterPro" id="IPR007523">
    <property type="entry name" value="NDUFAF3/AAMDC"/>
</dbReference>
<dbReference type="InterPro" id="IPR036748">
    <property type="entry name" value="MTH938-like_sf"/>
</dbReference>
<accession>A0ABR1F0X0</accession>
<dbReference type="SUPFAM" id="SSF64076">
    <property type="entry name" value="MTH938-like"/>
    <property type="match status" value="1"/>
</dbReference>
<keyword evidence="2" id="KW-1185">Reference proteome</keyword>
<evidence type="ECO:0000313" key="1">
    <source>
        <dbReference type="EMBL" id="KAK7203494.1"/>
    </source>
</evidence>
<dbReference type="Pfam" id="PF04430">
    <property type="entry name" value="DUF498"/>
    <property type="match status" value="1"/>
</dbReference>
<gene>
    <name evidence="1" type="ORF">BZA70DRAFT_282618</name>
</gene>
<dbReference type="PANTHER" id="PTHR21192:SF2">
    <property type="entry name" value="NADH DEHYDROGENASE [UBIQUINONE] 1 ALPHA SUBCOMPLEX ASSEMBLY FACTOR 3"/>
    <property type="match status" value="1"/>
</dbReference>
<organism evidence="1 2">
    <name type="scientific">Myxozyma melibiosi</name>
    <dbReference type="NCBI Taxonomy" id="54550"/>
    <lineage>
        <taxon>Eukaryota</taxon>
        <taxon>Fungi</taxon>
        <taxon>Dikarya</taxon>
        <taxon>Ascomycota</taxon>
        <taxon>Saccharomycotina</taxon>
        <taxon>Lipomycetes</taxon>
        <taxon>Lipomycetales</taxon>
        <taxon>Lipomycetaceae</taxon>
        <taxon>Myxozyma</taxon>
    </lineage>
</organism>
<evidence type="ECO:0000313" key="2">
    <source>
        <dbReference type="Proteomes" id="UP001498771"/>
    </source>
</evidence>
<proteinExistence type="predicted"/>
<dbReference type="RefSeq" id="XP_064766527.1">
    <property type="nucleotide sequence ID" value="XM_064913314.1"/>
</dbReference>
<dbReference type="Gene3D" id="3.40.1230.10">
    <property type="entry name" value="MTH938-like"/>
    <property type="match status" value="1"/>
</dbReference>
<dbReference type="EMBL" id="JBBJBU010000011">
    <property type="protein sequence ID" value="KAK7203494.1"/>
    <property type="molecule type" value="Genomic_DNA"/>
</dbReference>
<reference evidence="1 2" key="1">
    <citation type="submission" date="2024-03" db="EMBL/GenBank/DDBJ databases">
        <title>Genome-scale model development and genomic sequencing of the oleaginous clade Lipomyces.</title>
        <authorList>
            <consortium name="Lawrence Berkeley National Laboratory"/>
            <person name="Czajka J.J."/>
            <person name="Han Y."/>
            <person name="Kim J."/>
            <person name="Mondo S.J."/>
            <person name="Hofstad B.A."/>
            <person name="Robles A."/>
            <person name="Haridas S."/>
            <person name="Riley R."/>
            <person name="LaButti K."/>
            <person name="Pangilinan J."/>
            <person name="Andreopoulos W."/>
            <person name="Lipzen A."/>
            <person name="Yan J."/>
            <person name="Wang M."/>
            <person name="Ng V."/>
            <person name="Grigoriev I.V."/>
            <person name="Spatafora J.W."/>
            <person name="Magnuson J.K."/>
            <person name="Baker S.E."/>
            <person name="Pomraning K.R."/>
        </authorList>
    </citation>
    <scope>NUCLEOTIDE SEQUENCE [LARGE SCALE GENOMIC DNA]</scope>
    <source>
        <strain evidence="1 2">Phaff 52-87</strain>
    </source>
</reference>
<dbReference type="PANTHER" id="PTHR21192">
    <property type="entry name" value="NUCLEAR PROTEIN E3-3"/>
    <property type="match status" value="1"/>
</dbReference>